<keyword evidence="6 9" id="KW-0812">Transmembrane</keyword>
<evidence type="ECO:0000256" key="1">
    <source>
        <dbReference type="ARBA" id="ARBA00004651"/>
    </source>
</evidence>
<protein>
    <submittedName>
        <fullName evidence="10">Uncharacterized protein</fullName>
    </submittedName>
</protein>
<dbReference type="Pfam" id="PF03613">
    <property type="entry name" value="EIID-AGA"/>
    <property type="match status" value="1"/>
</dbReference>
<dbReference type="PROSITE" id="PS51108">
    <property type="entry name" value="PTS_EIID"/>
    <property type="match status" value="1"/>
</dbReference>
<dbReference type="NCBIfam" id="TIGR00828">
    <property type="entry name" value="EIID-AGA"/>
    <property type="match status" value="1"/>
</dbReference>
<evidence type="ECO:0000313" key="10">
    <source>
        <dbReference type="EMBL" id="SHE26843.1"/>
    </source>
</evidence>
<dbReference type="GO" id="GO:0009401">
    <property type="term" value="P:phosphoenolpyruvate-dependent sugar phosphotransferase system"/>
    <property type="evidence" value="ECO:0007669"/>
    <property type="project" value="UniProtKB-KW"/>
</dbReference>
<name>A0A1M4S3P6_9ACTO</name>
<sequence>MSTESTEIDAAPDTGRMLTDRDLRSMYWRSTFLLGSFNFERMQAMGFCITLMPAIRRFYPSNKTEQAAALKRHLEFYNTHPWISSVVFGVTAAMEEQRAKGEEIGDDTITNVKVGLMGPLAGVGDPIFWGTIRPVLGALGASLALTGSSSAWLGPLIYFLGINVIRILVRWYGLKWGYERGTAMVSEVGGGQLKRITQIAAITGLFVMGALVAKWTTINFPGVISSVEADDGTVTETTLQNILDQLLPGVAALGLTFLCMWLLNKKINALWIILGMFVIGILGAWTGWLGL</sequence>
<evidence type="ECO:0000256" key="7">
    <source>
        <dbReference type="ARBA" id="ARBA00022989"/>
    </source>
</evidence>
<dbReference type="OrthoDB" id="9811533at2"/>
<keyword evidence="3" id="KW-1003">Cell membrane</keyword>
<keyword evidence="7 9" id="KW-1133">Transmembrane helix</keyword>
<evidence type="ECO:0000256" key="9">
    <source>
        <dbReference type="SAM" id="Phobius"/>
    </source>
</evidence>
<evidence type="ECO:0000256" key="6">
    <source>
        <dbReference type="ARBA" id="ARBA00022692"/>
    </source>
</evidence>
<dbReference type="RefSeq" id="WP_073333956.1">
    <property type="nucleotide sequence ID" value="NZ_FQTT01000016.1"/>
</dbReference>
<evidence type="ECO:0000313" key="11">
    <source>
        <dbReference type="Proteomes" id="UP000184291"/>
    </source>
</evidence>
<dbReference type="AlphaFoldDB" id="A0A1M4S3P6"/>
<keyword evidence="11" id="KW-1185">Reference proteome</keyword>
<feature type="transmembrane region" description="Helical" evidence="9">
    <location>
        <begin position="152"/>
        <end position="172"/>
    </location>
</feature>
<keyword evidence="8 9" id="KW-0472">Membrane</keyword>
<organism evidence="10 11">
    <name type="scientific">Actinomyces glycerinitolerans</name>
    <dbReference type="NCBI Taxonomy" id="1892869"/>
    <lineage>
        <taxon>Bacteria</taxon>
        <taxon>Bacillati</taxon>
        <taxon>Actinomycetota</taxon>
        <taxon>Actinomycetes</taxon>
        <taxon>Actinomycetales</taxon>
        <taxon>Actinomycetaceae</taxon>
        <taxon>Actinomyces</taxon>
    </lineage>
</organism>
<feature type="transmembrane region" description="Helical" evidence="9">
    <location>
        <begin position="270"/>
        <end position="288"/>
    </location>
</feature>
<dbReference type="GO" id="GO:0005886">
    <property type="term" value="C:plasma membrane"/>
    <property type="evidence" value="ECO:0007669"/>
    <property type="project" value="UniProtKB-SubCell"/>
</dbReference>
<proteinExistence type="predicted"/>
<evidence type="ECO:0000256" key="2">
    <source>
        <dbReference type="ARBA" id="ARBA00022448"/>
    </source>
</evidence>
<dbReference type="Proteomes" id="UP000184291">
    <property type="component" value="Unassembled WGS sequence"/>
</dbReference>
<gene>
    <name evidence="10" type="ORF">ACGLYG10_3098</name>
</gene>
<dbReference type="NCBIfam" id="NF008315">
    <property type="entry name" value="PRK11103.1"/>
    <property type="match status" value="1"/>
</dbReference>
<comment type="subcellular location">
    <subcellularLocation>
        <location evidence="1">Cell membrane</location>
        <topology evidence="1">Multi-pass membrane protein</topology>
    </subcellularLocation>
</comment>
<feature type="transmembrane region" description="Helical" evidence="9">
    <location>
        <begin position="246"/>
        <end position="263"/>
    </location>
</feature>
<dbReference type="PANTHER" id="PTHR32502:SF5">
    <property type="entry name" value="N-ACETYLGALACTOSAMINE PERMEASE IID COMPONENT-RELATED"/>
    <property type="match status" value="1"/>
</dbReference>
<dbReference type="InterPro" id="IPR050303">
    <property type="entry name" value="GatZ_KbaZ_carbometab"/>
</dbReference>
<dbReference type="PANTHER" id="PTHR32502">
    <property type="entry name" value="N-ACETYLGALACTOSAMINE PERMEASE II COMPONENT-RELATED"/>
    <property type="match status" value="1"/>
</dbReference>
<reference evidence="11" key="1">
    <citation type="submission" date="2016-09" db="EMBL/GenBank/DDBJ databases">
        <authorList>
            <person name="Strepis N."/>
        </authorList>
    </citation>
    <scope>NUCLEOTIDE SEQUENCE [LARGE SCALE GENOMIC DNA]</scope>
</reference>
<evidence type="ECO:0000256" key="8">
    <source>
        <dbReference type="ARBA" id="ARBA00023136"/>
    </source>
</evidence>
<evidence type="ECO:0000256" key="5">
    <source>
        <dbReference type="ARBA" id="ARBA00022683"/>
    </source>
</evidence>
<dbReference type="EMBL" id="FQTT01000016">
    <property type="protein sequence ID" value="SHE26843.1"/>
    <property type="molecule type" value="Genomic_DNA"/>
</dbReference>
<keyword evidence="4" id="KW-0762">Sugar transport</keyword>
<evidence type="ECO:0000256" key="4">
    <source>
        <dbReference type="ARBA" id="ARBA00022597"/>
    </source>
</evidence>
<accession>A0A1M4S3P6</accession>
<keyword evidence="5" id="KW-0598">Phosphotransferase system</keyword>
<evidence type="ECO:0000256" key="3">
    <source>
        <dbReference type="ARBA" id="ARBA00022475"/>
    </source>
</evidence>
<keyword evidence="2" id="KW-0813">Transport</keyword>
<dbReference type="InterPro" id="IPR004704">
    <property type="entry name" value="PTS_IID_man"/>
</dbReference>
<dbReference type="STRING" id="1892869.ACGLYG10_3098"/>